<evidence type="ECO:0000256" key="8">
    <source>
        <dbReference type="ARBA" id="ARBA00035427"/>
    </source>
</evidence>
<dbReference type="SUPFAM" id="SSF55658">
    <property type="entry name" value="L9 N-domain-like"/>
    <property type="match status" value="1"/>
</dbReference>
<dbReference type="SUPFAM" id="SSF55653">
    <property type="entry name" value="Ribosomal protein L9 C-domain"/>
    <property type="match status" value="1"/>
</dbReference>
<dbReference type="OrthoDB" id="5555409at2759"/>
<proteinExistence type="inferred from homology"/>
<dbReference type="FunFam" id="3.10.430.100:FF:000005">
    <property type="entry name" value="50S ribosomal protein L9"/>
    <property type="match status" value="1"/>
</dbReference>
<evidence type="ECO:0000313" key="12">
    <source>
        <dbReference type="Proteomes" id="UP000516437"/>
    </source>
</evidence>
<evidence type="ECO:0000256" key="7">
    <source>
        <dbReference type="ARBA" id="ARBA00035193"/>
    </source>
</evidence>
<dbReference type="GO" id="GO:0019843">
    <property type="term" value="F:rRNA binding"/>
    <property type="evidence" value="ECO:0007669"/>
    <property type="project" value="UniProtKB-KW"/>
</dbReference>
<dbReference type="Pfam" id="PF03948">
    <property type="entry name" value="Ribosomal_L9_C"/>
    <property type="match status" value="1"/>
</dbReference>
<dbReference type="GO" id="GO:0006412">
    <property type="term" value="P:translation"/>
    <property type="evidence" value="ECO:0007669"/>
    <property type="project" value="InterPro"/>
</dbReference>
<reference evidence="11 12" key="1">
    <citation type="journal article" date="2019" name="Plant Biotechnol. J.">
        <title>The red bayberry genome and genetic basis of sex determination.</title>
        <authorList>
            <person name="Jia H.M."/>
            <person name="Jia H.J."/>
            <person name="Cai Q.L."/>
            <person name="Wang Y."/>
            <person name="Zhao H.B."/>
            <person name="Yang W.F."/>
            <person name="Wang G.Y."/>
            <person name="Li Y.H."/>
            <person name="Zhan D.L."/>
            <person name="Shen Y.T."/>
            <person name="Niu Q.F."/>
            <person name="Chang L."/>
            <person name="Qiu J."/>
            <person name="Zhao L."/>
            <person name="Xie H.B."/>
            <person name="Fu W.Y."/>
            <person name="Jin J."/>
            <person name="Li X.W."/>
            <person name="Jiao Y."/>
            <person name="Zhou C.C."/>
            <person name="Tu T."/>
            <person name="Chai C.Y."/>
            <person name="Gao J.L."/>
            <person name="Fan L.J."/>
            <person name="van de Weg E."/>
            <person name="Wang J.Y."/>
            <person name="Gao Z.S."/>
        </authorList>
    </citation>
    <scope>NUCLEOTIDE SEQUENCE [LARGE SCALE GENOMIC DNA]</scope>
    <source>
        <tissue evidence="11">Leaves</tissue>
    </source>
</reference>
<evidence type="ECO:0000256" key="4">
    <source>
        <dbReference type="ARBA" id="ARBA00022980"/>
    </source>
</evidence>
<evidence type="ECO:0000256" key="6">
    <source>
        <dbReference type="ARBA" id="ARBA00031047"/>
    </source>
</evidence>
<name>A0A6A1WN18_9ROSI</name>
<dbReference type="Proteomes" id="UP000516437">
    <property type="component" value="Chromosome 1"/>
</dbReference>
<dbReference type="EMBL" id="RXIC02000019">
    <property type="protein sequence ID" value="KAB1226564.1"/>
    <property type="molecule type" value="Genomic_DNA"/>
</dbReference>
<sequence>MASAASTLSWSSSSWLNNFGENLNEAARYQTEEHPWSFGLRRKPRRPGRVQIILKEDVEELGKKGQLLDVKAGFYRNYLLPMGKAQIVTSTLLKLLHQFVGVGGRQKYNVLFAAYPGGIREMRIEEERIEAEKKRVKDEAQQLAQIFETVGAFKVKRKGGKGKQIFGSVTPQDLVDIIKAQLQRDVDKRIISLPEIRETGEYIAELRLHPEVTARVRLNIYAN</sequence>
<keyword evidence="12" id="KW-1185">Reference proteome</keyword>
<evidence type="ECO:0000256" key="5">
    <source>
        <dbReference type="ARBA" id="ARBA00023274"/>
    </source>
</evidence>
<gene>
    <name evidence="11" type="ORF">CJ030_MR1G001460</name>
</gene>
<evidence type="ECO:0000259" key="10">
    <source>
        <dbReference type="PROSITE" id="PS00651"/>
    </source>
</evidence>
<evidence type="ECO:0000256" key="3">
    <source>
        <dbReference type="ARBA" id="ARBA00022884"/>
    </source>
</evidence>
<dbReference type="HAMAP" id="MF_00503">
    <property type="entry name" value="Ribosomal_bL9"/>
    <property type="match status" value="1"/>
</dbReference>
<dbReference type="GO" id="GO:1990904">
    <property type="term" value="C:ribonucleoprotein complex"/>
    <property type="evidence" value="ECO:0007669"/>
    <property type="project" value="UniProtKB-KW"/>
</dbReference>
<evidence type="ECO:0000256" key="1">
    <source>
        <dbReference type="ARBA" id="ARBA00010605"/>
    </source>
</evidence>
<comment type="similarity">
    <text evidence="1">Belongs to the bacterial ribosomal protein bL9 family.</text>
</comment>
<dbReference type="InterPro" id="IPR036791">
    <property type="entry name" value="Ribosomal_bL9_C_sf"/>
</dbReference>
<keyword evidence="9" id="KW-0175">Coiled coil</keyword>
<keyword evidence="5" id="KW-0687">Ribonucleoprotein</keyword>
<dbReference type="AlphaFoldDB" id="A0A6A1WN18"/>
<dbReference type="InterPro" id="IPR000244">
    <property type="entry name" value="Ribosomal_bL9"/>
</dbReference>
<evidence type="ECO:0000313" key="11">
    <source>
        <dbReference type="EMBL" id="KAB1226564.1"/>
    </source>
</evidence>
<comment type="caution">
    <text evidence="11">The sequence shown here is derived from an EMBL/GenBank/DDBJ whole genome shotgun (WGS) entry which is preliminary data.</text>
</comment>
<keyword evidence="4 11" id="KW-0689">Ribosomal protein</keyword>
<feature type="domain" description="Ribosomal protein L9" evidence="10">
    <location>
        <begin position="62"/>
        <end position="89"/>
    </location>
</feature>
<dbReference type="InterPro" id="IPR036935">
    <property type="entry name" value="Ribosomal_bL9_N_sf"/>
</dbReference>
<organism evidence="11 12">
    <name type="scientific">Morella rubra</name>
    <name type="common">Chinese bayberry</name>
    <dbReference type="NCBI Taxonomy" id="262757"/>
    <lineage>
        <taxon>Eukaryota</taxon>
        <taxon>Viridiplantae</taxon>
        <taxon>Streptophyta</taxon>
        <taxon>Embryophyta</taxon>
        <taxon>Tracheophyta</taxon>
        <taxon>Spermatophyta</taxon>
        <taxon>Magnoliopsida</taxon>
        <taxon>eudicotyledons</taxon>
        <taxon>Gunneridae</taxon>
        <taxon>Pentapetalae</taxon>
        <taxon>rosids</taxon>
        <taxon>fabids</taxon>
        <taxon>Fagales</taxon>
        <taxon>Myricaceae</taxon>
        <taxon>Morella</taxon>
    </lineage>
</organism>
<evidence type="ECO:0000256" key="2">
    <source>
        <dbReference type="ARBA" id="ARBA00022730"/>
    </source>
</evidence>
<evidence type="ECO:0000256" key="9">
    <source>
        <dbReference type="SAM" id="Coils"/>
    </source>
</evidence>
<dbReference type="InterPro" id="IPR020069">
    <property type="entry name" value="Ribosomal_bL9_C"/>
</dbReference>
<dbReference type="Gene3D" id="3.10.430.100">
    <property type="entry name" value="Ribosomal protein L9, C-terminal domain"/>
    <property type="match status" value="1"/>
</dbReference>
<dbReference type="InterPro" id="IPR009027">
    <property type="entry name" value="Ribosomal_bL9/RNase_H1_N"/>
</dbReference>
<dbReference type="GO" id="GO:0003735">
    <property type="term" value="F:structural constituent of ribosome"/>
    <property type="evidence" value="ECO:0007669"/>
    <property type="project" value="InterPro"/>
</dbReference>
<keyword evidence="2" id="KW-0699">rRNA-binding</keyword>
<dbReference type="PANTHER" id="PTHR21368">
    <property type="entry name" value="50S RIBOSOMAL PROTEIN L9"/>
    <property type="match status" value="1"/>
</dbReference>
<protein>
    <recommendedName>
        <fullName evidence="7">Large ribosomal subunit protein bL9c</fullName>
    </recommendedName>
    <alternativeName>
        <fullName evidence="8">50S ribosomal protein L9, chloroplastic</fullName>
    </alternativeName>
    <alternativeName>
        <fullName evidence="6">CL9</fullName>
    </alternativeName>
</protein>
<dbReference type="Gene3D" id="3.40.5.10">
    <property type="entry name" value="Ribosomal protein L9, N-terminal domain"/>
    <property type="match status" value="1"/>
</dbReference>
<feature type="coiled-coil region" evidence="9">
    <location>
        <begin position="119"/>
        <end position="146"/>
    </location>
</feature>
<keyword evidence="3" id="KW-0694">RNA-binding</keyword>
<dbReference type="PROSITE" id="PS00651">
    <property type="entry name" value="RIBOSOMAL_L9"/>
    <property type="match status" value="1"/>
</dbReference>
<dbReference type="Pfam" id="PF01281">
    <property type="entry name" value="Ribosomal_L9_N"/>
    <property type="match status" value="1"/>
</dbReference>
<dbReference type="GO" id="GO:0005840">
    <property type="term" value="C:ribosome"/>
    <property type="evidence" value="ECO:0007669"/>
    <property type="project" value="UniProtKB-KW"/>
</dbReference>
<accession>A0A6A1WN18</accession>
<dbReference type="InterPro" id="IPR020594">
    <property type="entry name" value="Ribosomal_bL9_bac/chp"/>
</dbReference>
<dbReference type="InterPro" id="IPR020070">
    <property type="entry name" value="Ribosomal_bL9_N"/>
</dbReference>